<dbReference type="InterPro" id="IPR008936">
    <property type="entry name" value="Rho_GTPase_activation_prot"/>
</dbReference>
<dbReference type="PROSITE" id="PS50023">
    <property type="entry name" value="LIM_DOMAIN_2"/>
    <property type="match status" value="2"/>
</dbReference>
<dbReference type="CDD" id="cd09391">
    <property type="entry name" value="LIM1_Lrg1p_like"/>
    <property type="match status" value="1"/>
</dbReference>
<dbReference type="CDD" id="cd09392">
    <property type="entry name" value="LIM2_Lrg1p_like"/>
    <property type="match status" value="1"/>
</dbReference>
<feature type="region of interest" description="Disordered" evidence="7">
    <location>
        <begin position="163"/>
        <end position="195"/>
    </location>
</feature>
<dbReference type="SMART" id="SM00324">
    <property type="entry name" value="RhoGAP"/>
    <property type="match status" value="1"/>
</dbReference>
<evidence type="ECO:0000256" key="6">
    <source>
        <dbReference type="PROSITE-ProRule" id="PRU00125"/>
    </source>
</evidence>
<dbReference type="GO" id="GO:0005634">
    <property type="term" value="C:nucleus"/>
    <property type="evidence" value="ECO:0007669"/>
    <property type="project" value="UniProtKB-SubCell"/>
</dbReference>
<evidence type="ECO:0000256" key="4">
    <source>
        <dbReference type="ARBA" id="ARBA00022833"/>
    </source>
</evidence>
<gene>
    <name evidence="10" type="ORF">DMC30DRAFT_352220</name>
</gene>
<feature type="compositionally biased region" description="Polar residues" evidence="7">
    <location>
        <begin position="632"/>
        <end position="650"/>
    </location>
</feature>
<feature type="compositionally biased region" description="Low complexity" evidence="7">
    <location>
        <begin position="168"/>
        <end position="195"/>
    </location>
</feature>
<feature type="region of interest" description="Disordered" evidence="7">
    <location>
        <begin position="796"/>
        <end position="818"/>
    </location>
</feature>
<reference evidence="10 11" key="1">
    <citation type="submission" date="2019-03" db="EMBL/GenBank/DDBJ databases">
        <title>Rhodosporidium diobovatum UCD-FST 08-225 genome sequencing, assembly, and annotation.</title>
        <authorList>
            <person name="Fakankun I.U."/>
            <person name="Fristensky B."/>
            <person name="Levin D.B."/>
        </authorList>
    </citation>
    <scope>NUCLEOTIDE SEQUENCE [LARGE SCALE GENOMIC DNA]</scope>
    <source>
        <strain evidence="10 11">UCD-FST 08-225</strain>
    </source>
</reference>
<evidence type="ECO:0000259" key="8">
    <source>
        <dbReference type="PROSITE" id="PS50023"/>
    </source>
</evidence>
<dbReference type="Gene3D" id="2.10.110.10">
    <property type="entry name" value="Cysteine Rich Protein"/>
    <property type="match status" value="4"/>
</dbReference>
<feature type="region of interest" description="Disordered" evidence="7">
    <location>
        <begin position="1137"/>
        <end position="1281"/>
    </location>
</feature>
<proteinExistence type="predicted"/>
<dbReference type="InterPro" id="IPR001781">
    <property type="entry name" value="Znf_LIM"/>
</dbReference>
<dbReference type="PROSITE" id="PS50238">
    <property type="entry name" value="RHOGAP"/>
    <property type="match status" value="1"/>
</dbReference>
<dbReference type="PANTHER" id="PTHR24215:SF10">
    <property type="entry name" value="RHO-GTPASE-ACTIVATING PROTEIN LRG1"/>
    <property type="match status" value="1"/>
</dbReference>
<dbReference type="Pfam" id="PF00412">
    <property type="entry name" value="LIM"/>
    <property type="match status" value="2"/>
</dbReference>
<dbReference type="GO" id="GO:0030695">
    <property type="term" value="F:GTPase regulator activity"/>
    <property type="evidence" value="ECO:0007669"/>
    <property type="project" value="UniProtKB-ARBA"/>
</dbReference>
<dbReference type="GO" id="GO:0030036">
    <property type="term" value="P:actin cytoskeleton organization"/>
    <property type="evidence" value="ECO:0007669"/>
    <property type="project" value="TreeGrafter"/>
</dbReference>
<feature type="domain" description="LIM zinc-binding" evidence="8">
    <location>
        <begin position="469"/>
        <end position="552"/>
    </location>
</feature>
<dbReference type="SUPFAM" id="SSF57716">
    <property type="entry name" value="Glucocorticoid receptor-like (DNA-binding domain)"/>
    <property type="match status" value="2"/>
</dbReference>
<feature type="compositionally biased region" description="Low complexity" evidence="7">
    <location>
        <begin position="651"/>
        <end position="664"/>
    </location>
</feature>
<evidence type="ECO:0000313" key="10">
    <source>
        <dbReference type="EMBL" id="TNY20489.1"/>
    </source>
</evidence>
<comment type="caution">
    <text evidence="10">The sequence shown here is derived from an EMBL/GenBank/DDBJ whole genome shotgun (WGS) entry which is preliminary data.</text>
</comment>
<keyword evidence="6" id="KW-0440">LIM domain</keyword>
<evidence type="ECO:0000256" key="3">
    <source>
        <dbReference type="ARBA" id="ARBA00022737"/>
    </source>
</evidence>
<dbReference type="EMBL" id="SOZI01000065">
    <property type="protein sequence ID" value="TNY20489.1"/>
    <property type="molecule type" value="Genomic_DNA"/>
</dbReference>
<dbReference type="OrthoDB" id="20689at2759"/>
<dbReference type="STRING" id="5288.A0A5C5FVV7"/>
<feature type="compositionally biased region" description="Basic and acidic residues" evidence="7">
    <location>
        <begin position="1228"/>
        <end position="1237"/>
    </location>
</feature>
<name>A0A5C5FVV7_9BASI</name>
<feature type="domain" description="LIM zinc-binding" evidence="8">
    <location>
        <begin position="57"/>
        <end position="117"/>
    </location>
</feature>
<comment type="subcellular location">
    <subcellularLocation>
        <location evidence="1">Nucleus</location>
    </subcellularLocation>
</comment>
<dbReference type="GO" id="GO:0005737">
    <property type="term" value="C:cytoplasm"/>
    <property type="evidence" value="ECO:0007669"/>
    <property type="project" value="TreeGrafter"/>
</dbReference>
<dbReference type="GO" id="GO:0046872">
    <property type="term" value="F:metal ion binding"/>
    <property type="evidence" value="ECO:0007669"/>
    <property type="project" value="UniProtKB-KW"/>
</dbReference>
<keyword evidence="3" id="KW-0677">Repeat</keyword>
<organism evidence="10 11">
    <name type="scientific">Rhodotorula diobovata</name>
    <dbReference type="NCBI Taxonomy" id="5288"/>
    <lineage>
        <taxon>Eukaryota</taxon>
        <taxon>Fungi</taxon>
        <taxon>Dikarya</taxon>
        <taxon>Basidiomycota</taxon>
        <taxon>Pucciniomycotina</taxon>
        <taxon>Microbotryomycetes</taxon>
        <taxon>Sporidiobolales</taxon>
        <taxon>Sporidiobolaceae</taxon>
        <taxon>Rhodotorula</taxon>
    </lineage>
</organism>
<dbReference type="Pfam" id="PF00620">
    <property type="entry name" value="RhoGAP"/>
    <property type="match status" value="1"/>
</dbReference>
<feature type="compositionally biased region" description="Low complexity" evidence="7">
    <location>
        <begin position="431"/>
        <end position="442"/>
    </location>
</feature>
<keyword evidence="2 6" id="KW-0479">Metal-binding</keyword>
<evidence type="ECO:0000313" key="11">
    <source>
        <dbReference type="Proteomes" id="UP000311382"/>
    </source>
</evidence>
<evidence type="ECO:0000256" key="2">
    <source>
        <dbReference type="ARBA" id="ARBA00022723"/>
    </source>
</evidence>
<feature type="domain" description="Rho-GAP" evidence="9">
    <location>
        <begin position="903"/>
        <end position="1093"/>
    </location>
</feature>
<dbReference type="Proteomes" id="UP000311382">
    <property type="component" value="Unassembled WGS sequence"/>
</dbReference>
<keyword evidence="4 6" id="KW-0862">Zinc</keyword>
<evidence type="ECO:0000256" key="1">
    <source>
        <dbReference type="ARBA" id="ARBA00004123"/>
    </source>
</evidence>
<evidence type="ECO:0000256" key="5">
    <source>
        <dbReference type="ARBA" id="ARBA00023242"/>
    </source>
</evidence>
<feature type="region of interest" description="Disordered" evidence="7">
    <location>
        <begin position="632"/>
        <end position="784"/>
    </location>
</feature>
<feature type="compositionally biased region" description="Polar residues" evidence="7">
    <location>
        <begin position="1170"/>
        <end position="1182"/>
    </location>
</feature>
<dbReference type="FunFam" id="2.10.110.10:FF:000058">
    <property type="entry name" value="Rho GTPase activator Lrg11"/>
    <property type="match status" value="1"/>
</dbReference>
<sequence length="1281" mass="138243">MTGQFVRALGTVYHLDCFRCQDCSKVVAAKFFPIDAPDGGGRQVPLCETDYFRRLGLLCHKCGQALRGSYITALDMKFHVEHFTCSVCPTVFGPQDSYYEHGGSVYCHFHYSTRFAVKCTGCRTAILKQFVEINRNSIDEHWHPECYMIHKFWNLKLAPTPKLKERPPSAGDPTDPSSASSSPAIAPTPSAPAESPEYLAIEETETPSSLKARQRHMEEQVYRIWTILSAFEESSAACISEMLRHVSSGHYMEGVGMAEKFVLHVETLFAAIDDLNAAFRDAGAKEMSHVREARMLCKKVVNFFMLLSHTHETGARKMSITQELLSLVTGLAHYLKILIRIALTGSLKLEREHANAKAIGLFLGRLDRLARDPEANKISSTVAALVKKNAGAGASSTSLHAPSRKDSAQSASSASSEGTNVAAGPDGSVEASSSSPSSTSAPPARPTYGYKSLARAVGTLIGQGEATTDLCEGCRLTVEEECARLGTSVRWHLACLRCPHCQRTAARDASHARDEVHVAEFVWVEGAAAGDGDEGALGAAFCRECAARERGGLLEGTGGGAGQFAYVTRLEQYAFLLCVALNKLFGRLKQRGVVGALADEASDEARSLSDAYRDSTDIKRMKSVQLDRKLSATQARTPMRSTIVQSPSGRTATSDATDTSFTLFQTKPPVPSRKDQPLVDTVRGTTIPRNQVREVVPPSSGAATSSSAKSTTPTNLSIVTTPTAPAHADRDRDRTASPTVAAGPRPGLQRTTTAVRIVDDPVGAGVREPEGLGGASEPTQDEEGLTLADLPKALEAEQRRSDPSRPSPPPITFGSAGVGVGAGSNGAYPSSSTAALSLGPKLLSELSALEYFIVKHVAAVLLSSESSALRDAAPLDELLEIIDARGKTFWGKLFKGGQKEKSVKKKGVFGIPLEVLVERNGADSMHGAGPGSLRGIFRKNGNIRRLKDLTEALDRDSGSVNLSDDNPVQLAALLKKFLRDLPDPLMTFKLFHLFIAAQRVDNLDERKRMLHYVCCLMPKPHRDTMEVLFVFLKWVASFSHVDEETGSKMDLQNLATVISPNILYAKGKDPARDESFSAARVVHELLELQDEFWEVPAECLSILNDQELFANPSQLTSKEILARAENHIRLYGRGTGFRVSRGQASPPRRPGLQEAWSAPVVPGGLPSGSRPLSTSVSPSQLLRSPERPISFANQQHSSGPIPPHPAGLPNPRSGGSTPWAPAPLQPGRYDETSRRGSSEGNAYRPPVDSTPSAPAPTPQPRGHAHTSSSHPYQQTASPMPR</sequence>
<dbReference type="PROSITE" id="PS00478">
    <property type="entry name" value="LIM_DOMAIN_1"/>
    <property type="match status" value="1"/>
</dbReference>
<keyword evidence="11" id="KW-1185">Reference proteome</keyword>
<dbReference type="InterPro" id="IPR000198">
    <property type="entry name" value="RhoGAP_dom"/>
</dbReference>
<keyword evidence="5" id="KW-0539">Nucleus</keyword>
<feature type="region of interest" description="Disordered" evidence="7">
    <location>
        <begin position="393"/>
        <end position="446"/>
    </location>
</feature>
<dbReference type="GO" id="GO:0007165">
    <property type="term" value="P:signal transduction"/>
    <property type="evidence" value="ECO:0007669"/>
    <property type="project" value="InterPro"/>
</dbReference>
<accession>A0A5C5FVV7</accession>
<feature type="compositionally biased region" description="Low complexity" evidence="7">
    <location>
        <begin position="697"/>
        <end position="714"/>
    </location>
</feature>
<dbReference type="PANTHER" id="PTHR24215">
    <property type="entry name" value="RHO-GTPASE-ACTIVATING PROTEIN LRG1"/>
    <property type="match status" value="1"/>
</dbReference>
<feature type="compositionally biased region" description="Polar residues" evidence="7">
    <location>
        <begin position="1265"/>
        <end position="1281"/>
    </location>
</feature>
<evidence type="ECO:0000256" key="7">
    <source>
        <dbReference type="SAM" id="MobiDB-lite"/>
    </source>
</evidence>
<dbReference type="SMART" id="SM00132">
    <property type="entry name" value="LIM"/>
    <property type="match status" value="3"/>
</dbReference>
<dbReference type="Gene3D" id="1.10.555.10">
    <property type="entry name" value="Rho GTPase activation protein"/>
    <property type="match status" value="1"/>
</dbReference>
<dbReference type="SUPFAM" id="SSF48350">
    <property type="entry name" value="GTPase activation domain, GAP"/>
    <property type="match status" value="1"/>
</dbReference>
<evidence type="ECO:0000259" key="9">
    <source>
        <dbReference type="PROSITE" id="PS50238"/>
    </source>
</evidence>
<protein>
    <submittedName>
        <fullName evidence="10">LIM domain-containing protein</fullName>
    </submittedName>
</protein>